<feature type="compositionally biased region" description="Low complexity" evidence="1">
    <location>
        <begin position="158"/>
        <end position="172"/>
    </location>
</feature>
<dbReference type="AlphaFoldDB" id="A0A7S3A434"/>
<accession>A0A7S3A434</accession>
<dbReference type="EMBL" id="HBHW01037856">
    <property type="protein sequence ID" value="CAE0061042.1"/>
    <property type="molecule type" value="Transcribed_RNA"/>
</dbReference>
<keyword evidence="2" id="KW-1133">Transmembrane helix</keyword>
<evidence type="ECO:0000256" key="1">
    <source>
        <dbReference type="SAM" id="MobiDB-lite"/>
    </source>
</evidence>
<keyword evidence="2" id="KW-0812">Transmembrane</keyword>
<proteinExistence type="predicted"/>
<sequence length="247" mass="26119">MFENPKYSTWARKVPTDVYPLAIALGASVGFVVYFANSKANDQHFTLRKDARMSFDEQFKYRENPHLSWFSRLKGKEWALFKGVSGYGDISGVQSSDISSIDPRSKEKSILVDVPLEDEEEEEGEEEEPAEEPSADDGAEPAADSGVESNVSSEEAEPISAAAVDESSVSEAVMEEAASDAPPAEEPEAPAEAEAPDSGPASEPASEPAPEPAAEPAVEPAAKPEPAAPVEEVVVAEAAEPVAAAAE</sequence>
<evidence type="ECO:0000313" key="3">
    <source>
        <dbReference type="EMBL" id="CAE0061042.1"/>
    </source>
</evidence>
<keyword evidence="2" id="KW-0472">Membrane</keyword>
<evidence type="ECO:0000256" key="2">
    <source>
        <dbReference type="SAM" id="Phobius"/>
    </source>
</evidence>
<feature type="compositionally biased region" description="Low complexity" evidence="1">
    <location>
        <begin position="214"/>
        <end position="234"/>
    </location>
</feature>
<gene>
    <name evidence="3" type="ORF">RMAR00112_LOCUS29108</name>
</gene>
<feature type="region of interest" description="Disordered" evidence="1">
    <location>
        <begin position="92"/>
        <end position="234"/>
    </location>
</feature>
<feature type="transmembrane region" description="Helical" evidence="2">
    <location>
        <begin position="18"/>
        <end position="36"/>
    </location>
</feature>
<feature type="compositionally biased region" description="Low complexity" evidence="1">
    <location>
        <begin position="196"/>
        <end position="206"/>
    </location>
</feature>
<feature type="compositionally biased region" description="Acidic residues" evidence="1">
    <location>
        <begin position="115"/>
        <end position="139"/>
    </location>
</feature>
<feature type="compositionally biased region" description="Acidic residues" evidence="1">
    <location>
        <begin position="173"/>
        <end position="195"/>
    </location>
</feature>
<protein>
    <submittedName>
        <fullName evidence="3">Uncharacterized protein</fullName>
    </submittedName>
</protein>
<name>A0A7S3A434_9RHOD</name>
<reference evidence="3" key="1">
    <citation type="submission" date="2021-01" db="EMBL/GenBank/DDBJ databases">
        <authorList>
            <person name="Corre E."/>
            <person name="Pelletier E."/>
            <person name="Niang G."/>
            <person name="Scheremetjew M."/>
            <person name="Finn R."/>
            <person name="Kale V."/>
            <person name="Holt S."/>
            <person name="Cochrane G."/>
            <person name="Meng A."/>
            <person name="Brown T."/>
            <person name="Cohen L."/>
        </authorList>
    </citation>
    <scope>NUCLEOTIDE SEQUENCE</scope>
    <source>
        <strain evidence="3">CCMP 769</strain>
    </source>
</reference>
<organism evidence="3">
    <name type="scientific">Rhodosorus marinus</name>
    <dbReference type="NCBI Taxonomy" id="101924"/>
    <lineage>
        <taxon>Eukaryota</taxon>
        <taxon>Rhodophyta</taxon>
        <taxon>Stylonematophyceae</taxon>
        <taxon>Stylonematales</taxon>
        <taxon>Stylonemataceae</taxon>
        <taxon>Rhodosorus</taxon>
    </lineage>
</organism>